<dbReference type="OrthoDB" id="3801152at2759"/>
<keyword evidence="3" id="KW-1185">Reference proteome</keyword>
<evidence type="ECO:0000256" key="1">
    <source>
        <dbReference type="SAM" id="MobiDB-lite"/>
    </source>
</evidence>
<dbReference type="AlphaFoldDB" id="A0A6A6SK98"/>
<feature type="compositionally biased region" description="Polar residues" evidence="1">
    <location>
        <begin position="8"/>
        <end position="25"/>
    </location>
</feature>
<proteinExistence type="predicted"/>
<feature type="compositionally biased region" description="Basic residues" evidence="1">
    <location>
        <begin position="68"/>
        <end position="79"/>
    </location>
</feature>
<feature type="compositionally biased region" description="Basic and acidic residues" evidence="1">
    <location>
        <begin position="127"/>
        <end position="152"/>
    </location>
</feature>
<evidence type="ECO:0000313" key="2">
    <source>
        <dbReference type="EMBL" id="KAF2647842.1"/>
    </source>
</evidence>
<dbReference type="Proteomes" id="UP000799324">
    <property type="component" value="Unassembled WGS sequence"/>
</dbReference>
<reference evidence="2" key="1">
    <citation type="journal article" date="2020" name="Stud. Mycol.">
        <title>101 Dothideomycetes genomes: a test case for predicting lifestyles and emergence of pathogens.</title>
        <authorList>
            <person name="Haridas S."/>
            <person name="Albert R."/>
            <person name="Binder M."/>
            <person name="Bloem J."/>
            <person name="Labutti K."/>
            <person name="Salamov A."/>
            <person name="Andreopoulos B."/>
            <person name="Baker S."/>
            <person name="Barry K."/>
            <person name="Bills G."/>
            <person name="Bluhm B."/>
            <person name="Cannon C."/>
            <person name="Castanera R."/>
            <person name="Culley D."/>
            <person name="Daum C."/>
            <person name="Ezra D."/>
            <person name="Gonzalez J."/>
            <person name="Henrissat B."/>
            <person name="Kuo A."/>
            <person name="Liang C."/>
            <person name="Lipzen A."/>
            <person name="Lutzoni F."/>
            <person name="Magnuson J."/>
            <person name="Mondo S."/>
            <person name="Nolan M."/>
            <person name="Ohm R."/>
            <person name="Pangilinan J."/>
            <person name="Park H.-J."/>
            <person name="Ramirez L."/>
            <person name="Alfaro M."/>
            <person name="Sun H."/>
            <person name="Tritt A."/>
            <person name="Yoshinaga Y."/>
            <person name="Zwiers L.-H."/>
            <person name="Turgeon B."/>
            <person name="Goodwin S."/>
            <person name="Spatafora J."/>
            <person name="Crous P."/>
            <person name="Grigoriev I."/>
        </authorList>
    </citation>
    <scope>NUCLEOTIDE SEQUENCE</scope>
    <source>
        <strain evidence="2">CBS 122681</strain>
    </source>
</reference>
<sequence length="152" mass="17182">MAKHSDTSTHTAAAQDSVFLSNNDVKPSHLDPKAISTDTKVNTSNRKATFQGGGKLKKHIRLRESKEHHHQRFERRHDRRQAERARIAAGTAVPPPDAGPNWAKKREQRLAKYAKNTERRHKKHEKRVRDAEEAKSEGAGKEQGDKNSGRAK</sequence>
<name>A0A6A6SK98_9PLEO</name>
<organism evidence="2 3">
    <name type="scientific">Lophiostoma macrostomum CBS 122681</name>
    <dbReference type="NCBI Taxonomy" id="1314788"/>
    <lineage>
        <taxon>Eukaryota</taxon>
        <taxon>Fungi</taxon>
        <taxon>Dikarya</taxon>
        <taxon>Ascomycota</taxon>
        <taxon>Pezizomycotina</taxon>
        <taxon>Dothideomycetes</taxon>
        <taxon>Pleosporomycetidae</taxon>
        <taxon>Pleosporales</taxon>
        <taxon>Lophiostomataceae</taxon>
        <taxon>Lophiostoma</taxon>
    </lineage>
</organism>
<accession>A0A6A6SK98</accession>
<evidence type="ECO:0000313" key="3">
    <source>
        <dbReference type="Proteomes" id="UP000799324"/>
    </source>
</evidence>
<feature type="compositionally biased region" description="Polar residues" evidence="1">
    <location>
        <begin position="36"/>
        <end position="48"/>
    </location>
</feature>
<dbReference type="EMBL" id="MU004578">
    <property type="protein sequence ID" value="KAF2647842.1"/>
    <property type="molecule type" value="Genomic_DNA"/>
</dbReference>
<feature type="region of interest" description="Disordered" evidence="1">
    <location>
        <begin position="1"/>
        <end position="152"/>
    </location>
</feature>
<gene>
    <name evidence="2" type="ORF">K491DRAFT_784469</name>
</gene>
<protein>
    <submittedName>
        <fullName evidence="2">Uncharacterized protein</fullName>
    </submittedName>
</protein>